<feature type="signal peptide" evidence="1">
    <location>
        <begin position="1"/>
        <end position="19"/>
    </location>
</feature>
<dbReference type="OrthoDB" id="9771991at2"/>
<dbReference type="RefSeq" id="WP_011586089.1">
    <property type="nucleotide sequence ID" value="NC_008255.1"/>
</dbReference>
<dbReference type="EMBL" id="CP000383">
    <property type="protein sequence ID" value="ABG59979.1"/>
    <property type="molecule type" value="Genomic_DNA"/>
</dbReference>
<evidence type="ECO:0000313" key="2">
    <source>
        <dbReference type="EMBL" id="ABG59979.1"/>
    </source>
</evidence>
<reference evidence="2 3" key="1">
    <citation type="journal article" date="2007" name="Appl. Environ. Microbiol.">
        <title>Genome sequence of the cellulolytic gliding bacterium Cytophaga hutchinsonii.</title>
        <authorList>
            <person name="Xie G."/>
            <person name="Bruce D.C."/>
            <person name="Challacombe J.F."/>
            <person name="Chertkov O."/>
            <person name="Detter J.C."/>
            <person name="Gilna P."/>
            <person name="Han C.S."/>
            <person name="Lucas S."/>
            <person name="Misra M."/>
            <person name="Myers G.L."/>
            <person name="Richardson P."/>
            <person name="Tapia R."/>
            <person name="Thayer N."/>
            <person name="Thompson L.S."/>
            <person name="Brettin T.S."/>
            <person name="Henrissat B."/>
            <person name="Wilson D.B."/>
            <person name="McBride M.J."/>
        </authorList>
    </citation>
    <scope>NUCLEOTIDE SEQUENCE [LARGE SCALE GENOMIC DNA]</scope>
    <source>
        <strain evidence="3">ATCC 33406 / DSM 1761 / CIP 103989 / NBRC 15051 / NCIMB 9469 / D465</strain>
    </source>
</reference>
<protein>
    <recommendedName>
        <fullName evidence="4">Phosphate-selective porin O and P</fullName>
    </recommendedName>
</protein>
<evidence type="ECO:0000256" key="1">
    <source>
        <dbReference type="SAM" id="SignalP"/>
    </source>
</evidence>
<evidence type="ECO:0000313" key="3">
    <source>
        <dbReference type="Proteomes" id="UP000001822"/>
    </source>
</evidence>
<gene>
    <name evidence="2" type="ordered locus">CHU_2729</name>
</gene>
<organism evidence="2 3">
    <name type="scientific">Cytophaga hutchinsonii (strain ATCC 33406 / DSM 1761 / CIP 103989 / NBRC 15051 / NCIMB 9469 / D465)</name>
    <dbReference type="NCBI Taxonomy" id="269798"/>
    <lineage>
        <taxon>Bacteria</taxon>
        <taxon>Pseudomonadati</taxon>
        <taxon>Bacteroidota</taxon>
        <taxon>Cytophagia</taxon>
        <taxon>Cytophagales</taxon>
        <taxon>Cytophagaceae</taxon>
        <taxon>Cytophaga</taxon>
    </lineage>
</organism>
<feature type="chain" id="PRO_5026724443" description="Phosphate-selective porin O and P" evidence="1">
    <location>
        <begin position="20"/>
        <end position="476"/>
    </location>
</feature>
<keyword evidence="3" id="KW-1185">Reference proteome</keyword>
<dbReference type="KEGG" id="chu:CHU_2729"/>
<proteinExistence type="predicted"/>
<dbReference type="Proteomes" id="UP000001822">
    <property type="component" value="Chromosome"/>
</dbReference>
<keyword evidence="1" id="KW-0732">Signal</keyword>
<sequence>MKKIRIAILILLSAFTAVAQQDTIIPPAKKEIKPQVIKPLRIALNEDGSHYVQFTGLLQAWVRYNENNPGSTINGQAANAENTFDVGLRRVRFQAFAQLTDRAFFYTQVGQNSFGFTSERKFGLFLMDATGDYECIKKHLSIGAGLGSWVGPLRYSSLAVASIMGMDGMIYQQTTNDLNDQFVRRMMIYAKGKIGKLDYRVSIAKPFLVNTAANKSGTGQAGIGELGNMQNNVATFSTRNPNPQLNTYMAYQFLDQEANKNPYMAGTYHGTKKIFNIGVGLQYQKDAMWYKEANASAPGGADTITHQYVTLGIDVMYGAPLNKETNTAISFYAAYLYSDYGRNYVRNLGVMNAADGGQAYSGRPGTYTSGGGSAFAMNGTGSTFSAQLGYKMKDNLLGEHGTLMPYAMTQVSGFQFFNYKPMTVFNVGINWLMKGHNSKISVDYQNRPFFAQATLADAPEQTTRKGMFVLQYQLMF</sequence>
<dbReference type="AlphaFoldDB" id="A0A6N4SU46"/>
<evidence type="ECO:0008006" key="4">
    <source>
        <dbReference type="Google" id="ProtNLM"/>
    </source>
</evidence>
<accession>A0A6N4SU46</accession>
<name>A0A6N4SU46_CYTH3</name>